<evidence type="ECO:0000313" key="3">
    <source>
        <dbReference type="Proteomes" id="UP000485058"/>
    </source>
</evidence>
<comment type="caution">
    <text evidence="2">The sequence shown here is derived from an EMBL/GenBank/DDBJ whole genome shotgun (WGS) entry which is preliminary data.</text>
</comment>
<dbReference type="InterPro" id="IPR000048">
    <property type="entry name" value="IQ_motif_EF-hand-BS"/>
</dbReference>
<sequence>MDQGLYYNDLWEFDVDSLKWSAVGNMAAGPWPSPRSGCQLVLHDNTLYLHGGYSKCLQWERVKKAGMAPGPRSSFAMVTWRGRGFLFGGASDNEAKGGLDLSSEFHNDLYCFSCEKRRWFAAELRPSKAVTASAAPSGQPAASSTNGLGAGQGAGSGSSQQEAARGRAAKEGLRDAPAEQPSTDLSPALQALLAAGRDKNSPIYRAAVKIQSQFRGYAVRKAYKAYRLGGAISELLYSPAAYGLDMSTRTMPKPKARLGAQVCVVGNVLWLFGGTIEVKDKEVTLDDMWRLDLSKMDGWDLVKENTVGEDVFKQLAGAGSSSEYETDDGGSDRE</sequence>
<evidence type="ECO:0000256" key="1">
    <source>
        <dbReference type="SAM" id="MobiDB-lite"/>
    </source>
</evidence>
<dbReference type="PANTHER" id="PTHR46063:SF1">
    <property type="entry name" value="KELCH DOMAIN-CONTAINING PROTEIN 4"/>
    <property type="match status" value="1"/>
</dbReference>
<dbReference type="Gene3D" id="2.120.10.80">
    <property type="entry name" value="Kelch-type beta propeller"/>
    <property type="match status" value="2"/>
</dbReference>
<name>A0A699YLR9_HAELA</name>
<dbReference type="PANTHER" id="PTHR46063">
    <property type="entry name" value="KELCH DOMAIN-CONTAINING PROTEIN"/>
    <property type="match status" value="1"/>
</dbReference>
<protein>
    <submittedName>
        <fullName evidence="2">Uncharacterized protein</fullName>
    </submittedName>
</protein>
<dbReference type="CDD" id="cd23767">
    <property type="entry name" value="IQCD"/>
    <property type="match status" value="1"/>
</dbReference>
<accession>A0A699YLR9</accession>
<dbReference type="Proteomes" id="UP000485058">
    <property type="component" value="Unassembled WGS sequence"/>
</dbReference>
<feature type="region of interest" description="Disordered" evidence="1">
    <location>
        <begin position="131"/>
        <end position="184"/>
    </location>
</feature>
<dbReference type="PROSITE" id="PS50096">
    <property type="entry name" value="IQ"/>
    <property type="match status" value="1"/>
</dbReference>
<gene>
    <name evidence="2" type="ORF">HaLaN_01710</name>
</gene>
<proteinExistence type="predicted"/>
<dbReference type="Pfam" id="PF00612">
    <property type="entry name" value="IQ"/>
    <property type="match status" value="1"/>
</dbReference>
<dbReference type="InterPro" id="IPR015915">
    <property type="entry name" value="Kelch-typ_b-propeller"/>
</dbReference>
<evidence type="ECO:0000313" key="2">
    <source>
        <dbReference type="EMBL" id="GFH06979.1"/>
    </source>
</evidence>
<feature type="compositionally biased region" description="Basic and acidic residues" evidence="1">
    <location>
        <begin position="164"/>
        <end position="177"/>
    </location>
</feature>
<keyword evidence="3" id="KW-1185">Reference proteome</keyword>
<dbReference type="InterPro" id="IPR052588">
    <property type="entry name" value="Kelch_domain_protein"/>
</dbReference>
<feature type="compositionally biased region" description="Low complexity" evidence="1">
    <location>
        <begin position="132"/>
        <end position="144"/>
    </location>
</feature>
<dbReference type="SUPFAM" id="SSF117281">
    <property type="entry name" value="Kelch motif"/>
    <property type="match status" value="1"/>
</dbReference>
<reference evidence="2 3" key="1">
    <citation type="submission" date="2020-02" db="EMBL/GenBank/DDBJ databases">
        <title>Draft genome sequence of Haematococcus lacustris strain NIES-144.</title>
        <authorList>
            <person name="Morimoto D."/>
            <person name="Nakagawa S."/>
            <person name="Yoshida T."/>
            <person name="Sawayama S."/>
        </authorList>
    </citation>
    <scope>NUCLEOTIDE SEQUENCE [LARGE SCALE GENOMIC DNA]</scope>
    <source>
        <strain evidence="2 3">NIES-144</strain>
    </source>
</reference>
<dbReference type="AlphaFoldDB" id="A0A699YLR9"/>
<organism evidence="2 3">
    <name type="scientific">Haematococcus lacustris</name>
    <name type="common">Green alga</name>
    <name type="synonym">Haematococcus pluvialis</name>
    <dbReference type="NCBI Taxonomy" id="44745"/>
    <lineage>
        <taxon>Eukaryota</taxon>
        <taxon>Viridiplantae</taxon>
        <taxon>Chlorophyta</taxon>
        <taxon>core chlorophytes</taxon>
        <taxon>Chlorophyceae</taxon>
        <taxon>CS clade</taxon>
        <taxon>Chlamydomonadales</taxon>
        <taxon>Haematococcaceae</taxon>
        <taxon>Haematococcus</taxon>
    </lineage>
</organism>
<dbReference type="EMBL" id="BLLF01000067">
    <property type="protein sequence ID" value="GFH06979.1"/>
    <property type="molecule type" value="Genomic_DNA"/>
</dbReference>